<dbReference type="Pfam" id="PF13396">
    <property type="entry name" value="PLDc_N"/>
    <property type="match status" value="1"/>
</dbReference>
<dbReference type="KEGG" id="sesp:BN6_13600"/>
<dbReference type="AlphaFoldDB" id="K0JS78"/>
<evidence type="ECO:0000313" key="9">
    <source>
        <dbReference type="Proteomes" id="UP000006281"/>
    </source>
</evidence>
<dbReference type="InterPro" id="IPR027379">
    <property type="entry name" value="CLS_N"/>
</dbReference>
<dbReference type="GO" id="GO:0005886">
    <property type="term" value="C:plasma membrane"/>
    <property type="evidence" value="ECO:0007669"/>
    <property type="project" value="UniProtKB-SubCell"/>
</dbReference>
<keyword evidence="5 6" id="KW-0472">Membrane</keyword>
<name>K0JS78_SACES</name>
<evidence type="ECO:0000256" key="4">
    <source>
        <dbReference type="ARBA" id="ARBA00022989"/>
    </source>
</evidence>
<dbReference type="Proteomes" id="UP000006281">
    <property type="component" value="Chromosome"/>
</dbReference>
<feature type="domain" description="Cardiolipin synthase N-terminal" evidence="7">
    <location>
        <begin position="79"/>
        <end position="122"/>
    </location>
</feature>
<evidence type="ECO:0000256" key="2">
    <source>
        <dbReference type="ARBA" id="ARBA00022475"/>
    </source>
</evidence>
<evidence type="ECO:0000256" key="6">
    <source>
        <dbReference type="SAM" id="Phobius"/>
    </source>
</evidence>
<keyword evidence="9" id="KW-1185">Reference proteome</keyword>
<dbReference type="STRING" id="1179773.BN6_13600"/>
<gene>
    <name evidence="8" type="ordered locus">BN6_13600</name>
</gene>
<keyword evidence="4 6" id="KW-1133">Transmembrane helix</keyword>
<keyword evidence="3 6" id="KW-0812">Transmembrane</keyword>
<reference evidence="8 9" key="1">
    <citation type="journal article" date="2012" name="BMC Genomics">
        <title>Complete genome sequence of Saccharothrix espanaensis DSM 44229T and comparison to the other completely sequenced Pseudonocardiaceae.</title>
        <authorList>
            <person name="Strobel T."/>
            <person name="Al-Dilaimi A."/>
            <person name="Blom J."/>
            <person name="Gessner A."/>
            <person name="Kalinowski J."/>
            <person name="Luzhetska M."/>
            <person name="Puhler A."/>
            <person name="Szczepanowski R."/>
            <person name="Bechthold A."/>
            <person name="Ruckert C."/>
        </authorList>
    </citation>
    <scope>NUCLEOTIDE SEQUENCE [LARGE SCALE GENOMIC DNA]</scope>
    <source>
        <strain evidence="9">ATCC 51144 / DSM 44229 / JCM 9112 / NBRC 15066 / NRRL 15764</strain>
    </source>
</reference>
<evidence type="ECO:0000256" key="1">
    <source>
        <dbReference type="ARBA" id="ARBA00004651"/>
    </source>
</evidence>
<feature type="transmembrane region" description="Helical" evidence="6">
    <location>
        <begin position="100"/>
        <end position="120"/>
    </location>
</feature>
<comment type="subcellular location">
    <subcellularLocation>
        <location evidence="1">Cell membrane</location>
        <topology evidence="1">Multi-pass membrane protein</topology>
    </subcellularLocation>
</comment>
<evidence type="ECO:0000313" key="8">
    <source>
        <dbReference type="EMBL" id="CCH28686.1"/>
    </source>
</evidence>
<evidence type="ECO:0000259" key="7">
    <source>
        <dbReference type="Pfam" id="PF13396"/>
    </source>
</evidence>
<feature type="transmembrane region" description="Helical" evidence="6">
    <location>
        <begin position="66"/>
        <end position="88"/>
    </location>
</feature>
<protein>
    <submittedName>
        <fullName evidence="8">Putative membrane protein</fullName>
    </submittedName>
</protein>
<dbReference type="EMBL" id="HE804045">
    <property type="protein sequence ID" value="CCH28686.1"/>
    <property type="molecule type" value="Genomic_DNA"/>
</dbReference>
<organism evidence="8 9">
    <name type="scientific">Saccharothrix espanaensis (strain ATCC 51144 / DSM 44229 / JCM 9112 / NBRC 15066 / NRRL 15764)</name>
    <dbReference type="NCBI Taxonomy" id="1179773"/>
    <lineage>
        <taxon>Bacteria</taxon>
        <taxon>Bacillati</taxon>
        <taxon>Actinomycetota</taxon>
        <taxon>Actinomycetes</taxon>
        <taxon>Pseudonocardiales</taxon>
        <taxon>Pseudonocardiaceae</taxon>
        <taxon>Saccharothrix</taxon>
    </lineage>
</organism>
<dbReference type="PATRIC" id="fig|1179773.3.peg.1370"/>
<evidence type="ECO:0000256" key="3">
    <source>
        <dbReference type="ARBA" id="ARBA00022692"/>
    </source>
</evidence>
<sequence length="142" mass="14753">MCLFDHARKLAPGTDNLGRSKGRAEGAGGGHTSGWFGEGVGGLAFKLGTMITVFAQDTADSTSVTIAVFLLFISLLLVALWVAAFISVMRQDRLTGGGKLLWIVVIIGFPFLGSLGWFLFGRGAQLVKTVPVSNAGGPAVGV</sequence>
<proteinExistence type="predicted"/>
<dbReference type="HOGENOM" id="CLU_1814424_0_0_11"/>
<keyword evidence="2" id="KW-1003">Cell membrane</keyword>
<accession>K0JS78</accession>
<evidence type="ECO:0000256" key="5">
    <source>
        <dbReference type="ARBA" id="ARBA00023136"/>
    </source>
</evidence>